<dbReference type="SMART" id="SM00062">
    <property type="entry name" value="PBPb"/>
    <property type="match status" value="1"/>
</dbReference>
<dbReference type="Gene3D" id="1.10.287.70">
    <property type="match status" value="1"/>
</dbReference>
<dbReference type="OrthoDB" id="5419093at2"/>
<keyword evidence="15" id="KW-1185">Reference proteome</keyword>
<evidence type="ECO:0000256" key="2">
    <source>
        <dbReference type="ARBA" id="ARBA00022448"/>
    </source>
</evidence>
<accession>A0A7C9MGK5</accession>
<evidence type="ECO:0000256" key="3">
    <source>
        <dbReference type="ARBA" id="ARBA00022475"/>
    </source>
</evidence>
<keyword evidence="9" id="KW-0325">Glycoprotein</keyword>
<reference evidence="14 15" key="1">
    <citation type="submission" date="2020-01" db="EMBL/GenBank/DDBJ databases">
        <title>Genome sequence of Desulfovibrio aerotolerans DSM 16695(T).</title>
        <authorList>
            <person name="Karnachuk O."/>
            <person name="Avakyan M."/>
            <person name="Mardanov A."/>
            <person name="Kadnikov V."/>
            <person name="Ravin N."/>
        </authorList>
    </citation>
    <scope>NUCLEOTIDE SEQUENCE [LARGE SCALE GENOMIC DNA]</scope>
    <source>
        <strain evidence="14 15">DSM 16695</strain>
    </source>
</reference>
<evidence type="ECO:0000313" key="15">
    <source>
        <dbReference type="Proteomes" id="UP000482487"/>
    </source>
</evidence>
<organism evidence="14 15">
    <name type="scientific">Solidesulfovibrio aerotolerans</name>
    <dbReference type="NCBI Taxonomy" id="295255"/>
    <lineage>
        <taxon>Bacteria</taxon>
        <taxon>Pseudomonadati</taxon>
        <taxon>Thermodesulfobacteriota</taxon>
        <taxon>Desulfovibrionia</taxon>
        <taxon>Desulfovibrionales</taxon>
        <taxon>Desulfovibrionaceae</taxon>
        <taxon>Solidesulfovibrio</taxon>
    </lineage>
</organism>
<dbReference type="Proteomes" id="UP000482487">
    <property type="component" value="Unassembled WGS sequence"/>
</dbReference>
<dbReference type="Gene3D" id="3.40.190.10">
    <property type="entry name" value="Periplasmic binding protein-like II"/>
    <property type="match status" value="2"/>
</dbReference>
<feature type="domain" description="Solute-binding protein family 3/N-terminal" evidence="12">
    <location>
        <begin position="18"/>
        <end position="347"/>
    </location>
</feature>
<keyword evidence="6" id="KW-0406">Ion transport</keyword>
<dbReference type="EMBL" id="WVUD01000002">
    <property type="protein sequence ID" value="MYL81968.1"/>
    <property type="molecule type" value="Genomic_DNA"/>
</dbReference>
<dbReference type="SUPFAM" id="SSF53850">
    <property type="entry name" value="Periplasmic binding protein-like II"/>
    <property type="match status" value="1"/>
</dbReference>
<dbReference type="InterPro" id="IPR001320">
    <property type="entry name" value="Iontro_rcpt_C"/>
</dbReference>
<keyword evidence="10" id="KW-0407">Ion channel</keyword>
<dbReference type="InterPro" id="IPR001508">
    <property type="entry name" value="Iono_Glu_rcpt_met"/>
</dbReference>
<dbReference type="AlphaFoldDB" id="A0A7C9MGK5"/>
<evidence type="ECO:0000256" key="1">
    <source>
        <dbReference type="ARBA" id="ARBA00004651"/>
    </source>
</evidence>
<feature type="transmembrane region" description="Helical" evidence="11">
    <location>
        <begin position="128"/>
        <end position="149"/>
    </location>
</feature>
<gene>
    <name evidence="14" type="ORF">GTA51_02295</name>
</gene>
<dbReference type="Pfam" id="PF00497">
    <property type="entry name" value="SBP_bac_3"/>
    <property type="match status" value="1"/>
</dbReference>
<dbReference type="GO" id="GO:0038023">
    <property type="term" value="F:signaling receptor activity"/>
    <property type="evidence" value="ECO:0007669"/>
    <property type="project" value="InterPro"/>
</dbReference>
<dbReference type="GO" id="GO:0005886">
    <property type="term" value="C:plasma membrane"/>
    <property type="evidence" value="ECO:0007669"/>
    <property type="project" value="UniProtKB-SubCell"/>
</dbReference>
<feature type="transmembrane region" description="Helical" evidence="11">
    <location>
        <begin position="98"/>
        <end position="116"/>
    </location>
</feature>
<protein>
    <submittedName>
        <fullName evidence="14">Transporter substrate-binding domain-containing protein</fullName>
    </submittedName>
</protein>
<keyword evidence="3" id="KW-1003">Cell membrane</keyword>
<keyword evidence="4 11" id="KW-0812">Transmembrane</keyword>
<dbReference type="GO" id="GO:0015276">
    <property type="term" value="F:ligand-gated monoatomic ion channel activity"/>
    <property type="evidence" value="ECO:0007669"/>
    <property type="project" value="InterPro"/>
</dbReference>
<dbReference type="PANTHER" id="PTHR18966">
    <property type="entry name" value="IONOTROPIC GLUTAMATE RECEPTOR"/>
    <property type="match status" value="1"/>
</dbReference>
<evidence type="ECO:0000313" key="14">
    <source>
        <dbReference type="EMBL" id="MYL81968.1"/>
    </source>
</evidence>
<dbReference type="InterPro" id="IPR001638">
    <property type="entry name" value="Solute-binding_3/MltF_N"/>
</dbReference>
<sequence>MAAHALAAELDASLAGRTLLVGVAVAPPFVEQDANGSYQGLAYDLWEDVAHDLGIQYKVVEYDMEGLLNAVHLGKVAVGVSALGLTAERETVMDFSQAFYYSGLGIAVAAQTESIVARVLDAVFSQRVLFYVGSLMALLLVVGVLVWALERRRNPEHFRPGRSGIGDGMWWSAVTMTSVGYGDATPKTLLGRVLGIVWMFASVALLASFTAGITSSLTLDSLAGRVHGPDDLHLVRTGVVADSAAEEELVDSHIGVRRYATVEAGLAALVGGELDAFVHDQPILQYYQHRGFTGDVRVLPVFFDPQLYGFAFPRGALLRKAVNVAMLRRLADSDYRAQLYGPYLGKNAIK</sequence>
<dbReference type="InterPro" id="IPR015683">
    <property type="entry name" value="Ionotropic_Glu_rcpt"/>
</dbReference>
<comment type="caution">
    <text evidence="14">The sequence shown here is derived from an EMBL/GenBank/DDBJ whole genome shotgun (WGS) entry which is preliminary data.</text>
</comment>
<evidence type="ECO:0000256" key="9">
    <source>
        <dbReference type="ARBA" id="ARBA00023180"/>
    </source>
</evidence>
<evidence type="ECO:0000256" key="10">
    <source>
        <dbReference type="ARBA" id="ARBA00023303"/>
    </source>
</evidence>
<keyword evidence="7 11" id="KW-0472">Membrane</keyword>
<evidence type="ECO:0000256" key="7">
    <source>
        <dbReference type="ARBA" id="ARBA00023136"/>
    </source>
</evidence>
<dbReference type="SUPFAM" id="SSF81324">
    <property type="entry name" value="Voltage-gated potassium channels"/>
    <property type="match status" value="1"/>
</dbReference>
<keyword evidence="2" id="KW-0813">Transport</keyword>
<evidence type="ECO:0000259" key="12">
    <source>
        <dbReference type="SMART" id="SM00062"/>
    </source>
</evidence>
<evidence type="ECO:0000256" key="4">
    <source>
        <dbReference type="ARBA" id="ARBA00022692"/>
    </source>
</evidence>
<name>A0A7C9MGK5_9BACT</name>
<evidence type="ECO:0000259" key="13">
    <source>
        <dbReference type="SMART" id="SM00079"/>
    </source>
</evidence>
<evidence type="ECO:0000256" key="11">
    <source>
        <dbReference type="SAM" id="Phobius"/>
    </source>
</evidence>
<keyword evidence="5 11" id="KW-1133">Transmembrane helix</keyword>
<feature type="domain" description="Ionotropic glutamate receptor C-terminal" evidence="13">
    <location>
        <begin position="18"/>
        <end position="346"/>
    </location>
</feature>
<dbReference type="Pfam" id="PF00060">
    <property type="entry name" value="Lig_chan"/>
    <property type="match status" value="1"/>
</dbReference>
<dbReference type="SMART" id="SM00079">
    <property type="entry name" value="PBPe"/>
    <property type="match status" value="1"/>
</dbReference>
<dbReference type="PRINTS" id="PR00177">
    <property type="entry name" value="NMDARECEPTOR"/>
</dbReference>
<comment type="subcellular location">
    <subcellularLocation>
        <location evidence="1">Cell membrane</location>
        <topology evidence="1">Multi-pass membrane protein</topology>
    </subcellularLocation>
</comment>
<feature type="transmembrane region" description="Helical" evidence="11">
    <location>
        <begin position="193"/>
        <end position="213"/>
    </location>
</feature>
<evidence type="ECO:0000256" key="8">
    <source>
        <dbReference type="ARBA" id="ARBA00023170"/>
    </source>
</evidence>
<keyword evidence="8" id="KW-0675">Receptor</keyword>
<proteinExistence type="predicted"/>
<evidence type="ECO:0000256" key="5">
    <source>
        <dbReference type="ARBA" id="ARBA00022989"/>
    </source>
</evidence>
<evidence type="ECO:0000256" key="6">
    <source>
        <dbReference type="ARBA" id="ARBA00023065"/>
    </source>
</evidence>